<name>A0ABY4ZRM9_9CAUL</name>
<organism evidence="2 3">
    <name type="scientific">Caulobacter segnis</name>
    <dbReference type="NCBI Taxonomy" id="88688"/>
    <lineage>
        <taxon>Bacteria</taxon>
        <taxon>Pseudomonadati</taxon>
        <taxon>Pseudomonadota</taxon>
        <taxon>Alphaproteobacteria</taxon>
        <taxon>Caulobacterales</taxon>
        <taxon>Caulobacteraceae</taxon>
        <taxon>Caulobacter</taxon>
    </lineage>
</organism>
<sequence length="53" mass="5625">MAKKDPESAKQGAKQQAFDALKAPKPRSIVIDTLVFCGGVGSLVWVLHAMSPT</sequence>
<keyword evidence="3" id="KW-1185">Reference proteome</keyword>
<evidence type="ECO:0000313" key="3">
    <source>
        <dbReference type="Proteomes" id="UP001057520"/>
    </source>
</evidence>
<accession>A0ABY4ZRM9</accession>
<evidence type="ECO:0000313" key="2">
    <source>
        <dbReference type="EMBL" id="USQ94677.1"/>
    </source>
</evidence>
<gene>
    <name evidence="2" type="ORF">MZV50_19145</name>
</gene>
<protein>
    <recommendedName>
        <fullName evidence="4">Flagellar biosynthesis protein FlhB</fullName>
    </recommendedName>
</protein>
<reference evidence="2 3" key="1">
    <citation type="submission" date="2022-04" db="EMBL/GenBank/DDBJ databases">
        <title>Genome sequence of soybean root-associated Caulobacter segnis RL271.</title>
        <authorList>
            <person name="Longley R."/>
            <person name="Bonito G."/>
            <person name="Trigodet F."/>
            <person name="Crosson S."/>
            <person name="Fiebig A."/>
        </authorList>
    </citation>
    <scope>NUCLEOTIDE SEQUENCE [LARGE SCALE GENOMIC DNA]</scope>
    <source>
        <strain evidence="2 3">RL271</strain>
    </source>
</reference>
<keyword evidence="1" id="KW-1133">Transmembrane helix</keyword>
<proteinExistence type="predicted"/>
<evidence type="ECO:0008006" key="4">
    <source>
        <dbReference type="Google" id="ProtNLM"/>
    </source>
</evidence>
<evidence type="ECO:0000256" key="1">
    <source>
        <dbReference type="SAM" id="Phobius"/>
    </source>
</evidence>
<keyword evidence="1" id="KW-0472">Membrane</keyword>
<feature type="transmembrane region" description="Helical" evidence="1">
    <location>
        <begin position="29"/>
        <end position="50"/>
    </location>
</feature>
<dbReference type="Proteomes" id="UP001057520">
    <property type="component" value="Chromosome"/>
</dbReference>
<keyword evidence="1" id="KW-0812">Transmembrane</keyword>
<dbReference type="EMBL" id="CP096040">
    <property type="protein sequence ID" value="USQ94677.1"/>
    <property type="molecule type" value="Genomic_DNA"/>
</dbReference>